<evidence type="ECO:0000313" key="2">
    <source>
        <dbReference type="Proteomes" id="UP000054549"/>
    </source>
</evidence>
<proteinExistence type="predicted"/>
<organism evidence="1 2">
    <name type="scientific">Amanita muscaria (strain Koide BX008)</name>
    <dbReference type="NCBI Taxonomy" id="946122"/>
    <lineage>
        <taxon>Eukaryota</taxon>
        <taxon>Fungi</taxon>
        <taxon>Dikarya</taxon>
        <taxon>Basidiomycota</taxon>
        <taxon>Agaricomycotina</taxon>
        <taxon>Agaricomycetes</taxon>
        <taxon>Agaricomycetidae</taxon>
        <taxon>Agaricales</taxon>
        <taxon>Pluteineae</taxon>
        <taxon>Amanitaceae</taxon>
        <taxon>Amanita</taxon>
    </lineage>
</organism>
<sequence>MKIDLAFPVHGLLSSLRTESMSCSMSVILLPVTPMRHTDISLAIVLHSFLQLASSSPRIAHPSIILPSSDCREYKLETVIQPHFCLERCISSDLLLNLLQQNEFLQHRYCRRLVLVKKSSHGFVQRFVT</sequence>
<keyword evidence="2" id="KW-1185">Reference proteome</keyword>
<dbReference type="InParanoid" id="A0A0C2SQV2"/>
<protein>
    <submittedName>
        <fullName evidence="1">Uncharacterized protein</fullName>
    </submittedName>
</protein>
<dbReference type="HOGENOM" id="CLU_1948295_0_0_1"/>
<gene>
    <name evidence="1" type="ORF">M378DRAFT_161973</name>
</gene>
<dbReference type="AlphaFoldDB" id="A0A0C2SQV2"/>
<dbReference type="EMBL" id="KN818241">
    <property type="protein sequence ID" value="KIL65665.1"/>
    <property type="molecule type" value="Genomic_DNA"/>
</dbReference>
<name>A0A0C2SQV2_AMAMK</name>
<accession>A0A0C2SQV2</accession>
<evidence type="ECO:0000313" key="1">
    <source>
        <dbReference type="EMBL" id="KIL65665.1"/>
    </source>
</evidence>
<reference evidence="1 2" key="1">
    <citation type="submission" date="2014-04" db="EMBL/GenBank/DDBJ databases">
        <title>Evolutionary Origins and Diversification of the Mycorrhizal Mutualists.</title>
        <authorList>
            <consortium name="DOE Joint Genome Institute"/>
            <consortium name="Mycorrhizal Genomics Consortium"/>
            <person name="Kohler A."/>
            <person name="Kuo A."/>
            <person name="Nagy L.G."/>
            <person name="Floudas D."/>
            <person name="Copeland A."/>
            <person name="Barry K.W."/>
            <person name="Cichocki N."/>
            <person name="Veneault-Fourrey C."/>
            <person name="LaButti K."/>
            <person name="Lindquist E.A."/>
            <person name="Lipzen A."/>
            <person name="Lundell T."/>
            <person name="Morin E."/>
            <person name="Murat C."/>
            <person name="Riley R."/>
            <person name="Ohm R."/>
            <person name="Sun H."/>
            <person name="Tunlid A."/>
            <person name="Henrissat B."/>
            <person name="Grigoriev I.V."/>
            <person name="Hibbett D.S."/>
            <person name="Martin F."/>
        </authorList>
    </citation>
    <scope>NUCLEOTIDE SEQUENCE [LARGE SCALE GENOMIC DNA]</scope>
    <source>
        <strain evidence="1 2">Koide BX008</strain>
    </source>
</reference>
<dbReference type="Proteomes" id="UP000054549">
    <property type="component" value="Unassembled WGS sequence"/>
</dbReference>